<evidence type="ECO:0000259" key="2">
    <source>
        <dbReference type="Pfam" id="PF24968"/>
    </source>
</evidence>
<feature type="domain" description="DUF7770" evidence="2">
    <location>
        <begin position="13"/>
        <end position="159"/>
    </location>
</feature>
<feature type="region of interest" description="Disordered" evidence="1">
    <location>
        <begin position="174"/>
        <end position="193"/>
    </location>
</feature>
<dbReference type="Pfam" id="PF24968">
    <property type="entry name" value="DUF7770"/>
    <property type="match status" value="1"/>
</dbReference>
<evidence type="ECO:0000313" key="4">
    <source>
        <dbReference type="Proteomes" id="UP001307849"/>
    </source>
</evidence>
<dbReference type="AlphaFoldDB" id="A0AAN8N7P3"/>
<name>A0AAN8N7P3_9PEZI</name>
<reference evidence="3 4" key="1">
    <citation type="submission" date="2019-10" db="EMBL/GenBank/DDBJ databases">
        <authorList>
            <person name="Palmer J.M."/>
        </authorList>
    </citation>
    <scope>NUCLEOTIDE SEQUENCE [LARGE SCALE GENOMIC DNA]</scope>
    <source>
        <strain evidence="3 4">TWF506</strain>
    </source>
</reference>
<organism evidence="3 4">
    <name type="scientific">Arthrobotrys conoides</name>
    <dbReference type="NCBI Taxonomy" id="74498"/>
    <lineage>
        <taxon>Eukaryota</taxon>
        <taxon>Fungi</taxon>
        <taxon>Dikarya</taxon>
        <taxon>Ascomycota</taxon>
        <taxon>Pezizomycotina</taxon>
        <taxon>Orbiliomycetes</taxon>
        <taxon>Orbiliales</taxon>
        <taxon>Orbiliaceae</taxon>
        <taxon>Arthrobotrys</taxon>
    </lineage>
</organism>
<evidence type="ECO:0000313" key="3">
    <source>
        <dbReference type="EMBL" id="KAK6500881.1"/>
    </source>
</evidence>
<dbReference type="Proteomes" id="UP001307849">
    <property type="component" value="Unassembled WGS sequence"/>
</dbReference>
<sequence>MSSHQVTKVRVVCHDLRPNLNHWSIFLLLQDGESSIQLDTVSAPGKKGKKVLSVKTCKYRLPHSALKHWDFPVDPFELAGRNIPFRIFQREVYMQGRDYYRTADGSGEGCRWWVWNVMYDFCIKGLIGLDSYEKIKAKIKYVYSSDGSKELRKIARGQFPDRDHLRGVLIRTKQQELSDEDSDGGVFSDGHDD</sequence>
<gene>
    <name evidence="3" type="ORF">TWF506_003642</name>
</gene>
<proteinExistence type="predicted"/>
<accession>A0AAN8N7P3</accession>
<comment type="caution">
    <text evidence="3">The sequence shown here is derived from an EMBL/GenBank/DDBJ whole genome shotgun (WGS) entry which is preliminary data.</text>
</comment>
<protein>
    <recommendedName>
        <fullName evidence="2">DUF7770 domain-containing protein</fullName>
    </recommendedName>
</protein>
<keyword evidence="4" id="KW-1185">Reference proteome</keyword>
<dbReference type="InterPro" id="IPR056672">
    <property type="entry name" value="DUF7770"/>
</dbReference>
<dbReference type="EMBL" id="JAVHJM010000012">
    <property type="protein sequence ID" value="KAK6500881.1"/>
    <property type="molecule type" value="Genomic_DNA"/>
</dbReference>
<evidence type="ECO:0000256" key="1">
    <source>
        <dbReference type="SAM" id="MobiDB-lite"/>
    </source>
</evidence>